<keyword evidence="3" id="KW-1185">Reference proteome</keyword>
<feature type="compositionally biased region" description="Low complexity" evidence="1">
    <location>
        <begin position="34"/>
        <end position="51"/>
    </location>
</feature>
<evidence type="ECO:0000313" key="2">
    <source>
        <dbReference type="EMBL" id="KAJ3053004.1"/>
    </source>
</evidence>
<comment type="caution">
    <text evidence="2">The sequence shown here is derived from an EMBL/GenBank/DDBJ whole genome shotgun (WGS) entry which is preliminary data.</text>
</comment>
<evidence type="ECO:0000313" key="3">
    <source>
        <dbReference type="Proteomes" id="UP001212841"/>
    </source>
</evidence>
<accession>A0AAD5SFM1</accession>
<dbReference type="AlphaFoldDB" id="A0AAD5SFM1"/>
<feature type="compositionally biased region" description="Basic and acidic residues" evidence="1">
    <location>
        <begin position="99"/>
        <end position="112"/>
    </location>
</feature>
<dbReference type="EMBL" id="JADGJD010000246">
    <property type="protein sequence ID" value="KAJ3053004.1"/>
    <property type="molecule type" value="Genomic_DNA"/>
</dbReference>
<protein>
    <submittedName>
        <fullName evidence="2">Uncharacterized protein</fullName>
    </submittedName>
</protein>
<name>A0AAD5SFM1_9FUNG</name>
<evidence type="ECO:0000256" key="1">
    <source>
        <dbReference type="SAM" id="MobiDB-lite"/>
    </source>
</evidence>
<proteinExistence type="predicted"/>
<dbReference type="Proteomes" id="UP001212841">
    <property type="component" value="Unassembled WGS sequence"/>
</dbReference>
<feature type="compositionally biased region" description="Low complexity" evidence="1">
    <location>
        <begin position="63"/>
        <end position="83"/>
    </location>
</feature>
<feature type="compositionally biased region" description="Polar residues" evidence="1">
    <location>
        <begin position="116"/>
        <end position="126"/>
    </location>
</feature>
<feature type="region of interest" description="Disordered" evidence="1">
    <location>
        <begin position="24"/>
        <end position="126"/>
    </location>
</feature>
<organism evidence="2 3">
    <name type="scientific">Rhizophlyctis rosea</name>
    <dbReference type="NCBI Taxonomy" id="64517"/>
    <lineage>
        <taxon>Eukaryota</taxon>
        <taxon>Fungi</taxon>
        <taxon>Fungi incertae sedis</taxon>
        <taxon>Chytridiomycota</taxon>
        <taxon>Chytridiomycota incertae sedis</taxon>
        <taxon>Chytridiomycetes</taxon>
        <taxon>Rhizophlyctidales</taxon>
        <taxon>Rhizophlyctidaceae</taxon>
        <taxon>Rhizophlyctis</taxon>
    </lineage>
</organism>
<gene>
    <name evidence="2" type="ORF">HK097_005231</name>
</gene>
<sequence length="126" mass="13616">MYTKLILRPIARFSLRPFSAVQYSTKGYGGTTINQCPPTNQSPNSPSQQPSEKATPQSNQQKPSAAKSHSSSSSSSAPSEFPSNNIKEVKNNHPSTGVKKRDPETDARKEGKWQGATINPTQQGDA</sequence>
<reference evidence="2" key="1">
    <citation type="submission" date="2020-05" db="EMBL/GenBank/DDBJ databases">
        <title>Phylogenomic resolution of chytrid fungi.</title>
        <authorList>
            <person name="Stajich J.E."/>
            <person name="Amses K."/>
            <person name="Simmons R."/>
            <person name="Seto K."/>
            <person name="Myers J."/>
            <person name="Bonds A."/>
            <person name="Quandt C.A."/>
            <person name="Barry K."/>
            <person name="Liu P."/>
            <person name="Grigoriev I."/>
            <person name="Longcore J.E."/>
            <person name="James T.Y."/>
        </authorList>
    </citation>
    <scope>NUCLEOTIDE SEQUENCE</scope>
    <source>
        <strain evidence="2">JEL0318</strain>
    </source>
</reference>
<feature type="compositionally biased region" description="Polar residues" evidence="1">
    <location>
        <begin position="52"/>
        <end position="62"/>
    </location>
</feature>